<dbReference type="EMBL" id="JAPJDA010000016">
    <property type="protein sequence ID" value="MCX2838677.1"/>
    <property type="molecule type" value="Genomic_DNA"/>
</dbReference>
<evidence type="ECO:0000256" key="1">
    <source>
        <dbReference type="ARBA" id="ARBA00000971"/>
    </source>
</evidence>
<dbReference type="Proteomes" id="UP001148482">
    <property type="component" value="Unassembled WGS sequence"/>
</dbReference>
<protein>
    <recommendedName>
        <fullName evidence="4">Peptidyl-prolyl cis-trans isomerase</fullName>
        <ecNumber evidence="4">5.2.1.8</ecNumber>
    </recommendedName>
</protein>
<evidence type="ECO:0000313" key="8">
    <source>
        <dbReference type="Proteomes" id="UP001148482"/>
    </source>
</evidence>
<keyword evidence="8" id="KW-1185">Reference proteome</keyword>
<dbReference type="PROSITE" id="PS51257">
    <property type="entry name" value="PROKAR_LIPOPROTEIN"/>
    <property type="match status" value="1"/>
</dbReference>
<dbReference type="InterPro" id="IPR046357">
    <property type="entry name" value="PPIase_dom_sf"/>
</dbReference>
<accession>A0A9X3CXQ0</accession>
<keyword evidence="3 4" id="KW-0413">Isomerase</keyword>
<proteinExistence type="inferred from homology"/>
<evidence type="ECO:0000256" key="2">
    <source>
        <dbReference type="ARBA" id="ARBA00023110"/>
    </source>
</evidence>
<dbReference type="Pfam" id="PF00254">
    <property type="entry name" value="FKBP_C"/>
    <property type="match status" value="1"/>
</dbReference>
<gene>
    <name evidence="7" type="ORF">OQ279_11020</name>
</gene>
<evidence type="ECO:0000313" key="7">
    <source>
        <dbReference type="EMBL" id="MCX2838677.1"/>
    </source>
</evidence>
<name>A0A9X3CXQ0_9FLAO</name>
<dbReference type="Gene3D" id="3.10.50.40">
    <property type="match status" value="1"/>
</dbReference>
<feature type="region of interest" description="Disordered" evidence="5">
    <location>
        <begin position="259"/>
        <end position="301"/>
    </location>
</feature>
<evidence type="ECO:0000256" key="4">
    <source>
        <dbReference type="RuleBase" id="RU003915"/>
    </source>
</evidence>
<dbReference type="AlphaFoldDB" id="A0A9X3CXQ0"/>
<organism evidence="7 8">
    <name type="scientific">Salinimicrobium profundisediminis</name>
    <dbReference type="NCBI Taxonomy" id="2994553"/>
    <lineage>
        <taxon>Bacteria</taxon>
        <taxon>Pseudomonadati</taxon>
        <taxon>Bacteroidota</taxon>
        <taxon>Flavobacteriia</taxon>
        <taxon>Flavobacteriales</taxon>
        <taxon>Flavobacteriaceae</taxon>
        <taxon>Salinimicrobium</taxon>
    </lineage>
</organism>
<dbReference type="SUPFAM" id="SSF54534">
    <property type="entry name" value="FKBP-like"/>
    <property type="match status" value="1"/>
</dbReference>
<dbReference type="GO" id="GO:0003755">
    <property type="term" value="F:peptidyl-prolyl cis-trans isomerase activity"/>
    <property type="evidence" value="ECO:0007669"/>
    <property type="project" value="UniProtKB-UniRule"/>
</dbReference>
<evidence type="ECO:0000256" key="3">
    <source>
        <dbReference type="PROSITE-ProRule" id="PRU00277"/>
    </source>
</evidence>
<comment type="catalytic activity">
    <reaction evidence="1 3 4">
        <text>[protein]-peptidylproline (omega=180) = [protein]-peptidylproline (omega=0)</text>
        <dbReference type="Rhea" id="RHEA:16237"/>
        <dbReference type="Rhea" id="RHEA-COMP:10747"/>
        <dbReference type="Rhea" id="RHEA-COMP:10748"/>
        <dbReference type="ChEBI" id="CHEBI:83833"/>
        <dbReference type="ChEBI" id="CHEBI:83834"/>
        <dbReference type="EC" id="5.2.1.8"/>
    </reaction>
</comment>
<comment type="caution">
    <text evidence="7">The sequence shown here is derived from an EMBL/GenBank/DDBJ whole genome shotgun (WGS) entry which is preliminary data.</text>
</comment>
<evidence type="ECO:0000259" key="6">
    <source>
        <dbReference type="PROSITE" id="PS50059"/>
    </source>
</evidence>
<dbReference type="EC" id="5.2.1.8" evidence="4"/>
<feature type="domain" description="PPIase FKBP-type" evidence="6">
    <location>
        <begin position="124"/>
        <end position="223"/>
    </location>
</feature>
<sequence>MKLNKFLFLYVLAGISLMSCDKDDDSPEVVPPRDRGEQELADQAALDAYLDTHFYNYEEFEAAPEGFDYKIEIDTINADNAGKTPLSESPLLETKNFNYEGVNYTYYVLKVREGASEMPQPKFSDSVFVSYKGTLLNRSTFDSSQNPVWFDLVQTIPGFGLGITGFRGASGFEIQEDNTIEWKNDYGVGAVFLPSGLAYFNAFRGTIPSYSPLVFAFNLYGVNEADHDRDGIPSWREDLNEDQLLINDDTDGDLVPNYADADDDGDFIPTREEISDENGNIIFPYPDSDNDGTPDYLDPNN</sequence>
<comment type="similarity">
    <text evidence="4">Belongs to the FKBP-type PPIase family.</text>
</comment>
<dbReference type="InterPro" id="IPR001179">
    <property type="entry name" value="PPIase_FKBP_dom"/>
</dbReference>
<keyword evidence="2 3" id="KW-0697">Rotamase</keyword>
<dbReference type="RefSeq" id="WP_266069976.1">
    <property type="nucleotide sequence ID" value="NZ_JAPJDA010000016.1"/>
</dbReference>
<dbReference type="PROSITE" id="PS50059">
    <property type="entry name" value="FKBP_PPIASE"/>
    <property type="match status" value="1"/>
</dbReference>
<reference evidence="7" key="1">
    <citation type="submission" date="2022-11" db="EMBL/GenBank/DDBJ databases">
        <title>Salinimicrobium profundisediminis sp. nov., isolated from deep-sea sediment of the Mariana Trench.</title>
        <authorList>
            <person name="Fu H."/>
        </authorList>
    </citation>
    <scope>NUCLEOTIDE SEQUENCE</scope>
    <source>
        <strain evidence="7">MT39</strain>
    </source>
</reference>
<evidence type="ECO:0000256" key="5">
    <source>
        <dbReference type="SAM" id="MobiDB-lite"/>
    </source>
</evidence>